<evidence type="ECO:0000256" key="1">
    <source>
        <dbReference type="ARBA" id="ARBA00022737"/>
    </source>
</evidence>
<dbReference type="InterPro" id="IPR027417">
    <property type="entry name" value="P-loop_NTPase"/>
</dbReference>
<dbReference type="InterPro" id="IPR003439">
    <property type="entry name" value="ABC_transporter-like_ATP-bd"/>
</dbReference>
<keyword evidence="7" id="KW-1185">Reference proteome</keyword>
<feature type="domain" description="ABC transporter" evidence="5">
    <location>
        <begin position="2"/>
        <end position="260"/>
    </location>
</feature>
<dbReference type="Pfam" id="PF00005">
    <property type="entry name" value="ABC_tran"/>
    <property type="match status" value="2"/>
</dbReference>
<dbReference type="PANTHER" id="PTHR19211:SF14">
    <property type="entry name" value="ATP-BINDING CASSETTE SUB-FAMILY F MEMBER 1"/>
    <property type="match status" value="1"/>
</dbReference>
<evidence type="ECO:0000256" key="3">
    <source>
        <dbReference type="ARBA" id="ARBA00022840"/>
    </source>
</evidence>
<feature type="coiled-coil region" evidence="4">
    <location>
        <begin position="245"/>
        <end position="283"/>
    </location>
</feature>
<keyword evidence="4" id="KW-0175">Coiled coil</keyword>
<protein>
    <submittedName>
        <fullName evidence="6">ATP-binding cassette subfamily F protein 3</fullName>
    </submittedName>
</protein>
<comment type="caution">
    <text evidence="6">The sequence shown here is derived from an EMBL/GenBank/DDBJ whole genome shotgun (WGS) entry which is preliminary data.</text>
</comment>
<dbReference type="Gene3D" id="1.10.287.380">
    <property type="entry name" value="Valyl-tRNA synthetase, C-terminal domain"/>
    <property type="match status" value="1"/>
</dbReference>
<dbReference type="InterPro" id="IPR003593">
    <property type="entry name" value="AAA+_ATPase"/>
</dbReference>
<dbReference type="PROSITE" id="PS50893">
    <property type="entry name" value="ABC_TRANSPORTER_2"/>
    <property type="match status" value="2"/>
</dbReference>
<dbReference type="GO" id="GO:0016887">
    <property type="term" value="F:ATP hydrolysis activity"/>
    <property type="evidence" value="ECO:0007669"/>
    <property type="project" value="InterPro"/>
</dbReference>
<feature type="domain" description="ABC transporter" evidence="5">
    <location>
        <begin position="328"/>
        <end position="544"/>
    </location>
</feature>
<feature type="coiled-coil region" evidence="4">
    <location>
        <begin position="571"/>
        <end position="655"/>
    </location>
</feature>
<evidence type="ECO:0000259" key="5">
    <source>
        <dbReference type="PROSITE" id="PS50893"/>
    </source>
</evidence>
<reference evidence="6 7" key="1">
    <citation type="submission" date="2018-04" db="EMBL/GenBank/DDBJ databases">
        <title>Genomic Encyclopedia of Type Strains, Phase IV (KMG-IV): sequencing the most valuable type-strain genomes for metagenomic binning, comparative biology and taxonomic classification.</title>
        <authorList>
            <person name="Goeker M."/>
        </authorList>
    </citation>
    <scope>NUCLEOTIDE SEQUENCE [LARGE SCALE GENOMIC DNA]</scope>
    <source>
        <strain evidence="6 7">DSM 14823</strain>
    </source>
</reference>
<keyword evidence="3 6" id="KW-0067">ATP-binding</keyword>
<evidence type="ECO:0000313" key="7">
    <source>
        <dbReference type="Proteomes" id="UP000245959"/>
    </source>
</evidence>
<dbReference type="EMBL" id="QEKH01000006">
    <property type="protein sequence ID" value="PVY44579.1"/>
    <property type="molecule type" value="Genomic_DNA"/>
</dbReference>
<dbReference type="GeneID" id="78294531"/>
<keyword evidence="1" id="KW-0677">Repeat</keyword>
<evidence type="ECO:0000256" key="2">
    <source>
        <dbReference type="ARBA" id="ARBA00022741"/>
    </source>
</evidence>
<sequence>MIDFKDVVKNYAGDAILNGVTFRINPGDRVGVVGPNGAGKSTLFGIITGDVQPDRGTVSLPKDHRLGMLRQHLPEGEAARTLLDFTSDAIPELRTMSEELHRLEQQLHDGVDDDDKLQSMLARHGRLQSQIEHLGAYRLRTEAEQALSNLGFHEADFNRPLSSFSGGWRMRAALARVLISQPDILMLDEPSNYLDIPAVEWLCRFLKSFPGTLLLISHDRFLLRKLTRITLEVNSGQVARYPGDYDYYRAERENRRRNLEAAKRNSDRKKEHLERVIDRFRAKSSKAAQAKSWQKALDKMEEIELPDDLNYNGAIRFPAPPPGGVEAARFENLSFGYTPDKLILKDINLTIDAGDKLAFIGYNGMGKTTLLKLLVGRLKPTSGRVVLGHHSVVGYQAQEFADLLVPEQTAFDVVRGNLPAGASTAGLMNVLGSFGFSGEAAEKPCKVLSGGEKIRLLFARIFVNPPNLLVLDEPTTHLDIAARELLQEALRSYPGTVCVVSHDIEFVRNVATGIIAMEPPGIRKYFGNYDYYLEKSAEFRAAGTAPDLEARENAGSPDLARNRRRARAQAREALAADRKKAEKRVAELESRLEQLEKRQAGLLEQLADPGALDFASLNRELAKIQSDITSTESEWEEAAQKLEEIRLENERIHQEIK</sequence>
<dbReference type="Proteomes" id="UP000245959">
    <property type="component" value="Unassembled WGS sequence"/>
</dbReference>
<organism evidence="6 7">
    <name type="scientific">Victivallis vadensis</name>
    <dbReference type="NCBI Taxonomy" id="172901"/>
    <lineage>
        <taxon>Bacteria</taxon>
        <taxon>Pseudomonadati</taxon>
        <taxon>Lentisphaerota</taxon>
        <taxon>Lentisphaeria</taxon>
        <taxon>Victivallales</taxon>
        <taxon>Victivallaceae</taxon>
        <taxon>Victivallis</taxon>
    </lineage>
</organism>
<name>A0A2U1B7C0_9BACT</name>
<dbReference type="GO" id="GO:0005524">
    <property type="term" value="F:ATP binding"/>
    <property type="evidence" value="ECO:0007669"/>
    <property type="project" value="UniProtKB-KW"/>
</dbReference>
<keyword evidence="2" id="KW-0547">Nucleotide-binding</keyword>
<dbReference type="Gene3D" id="3.40.50.300">
    <property type="entry name" value="P-loop containing nucleotide triphosphate hydrolases"/>
    <property type="match status" value="2"/>
</dbReference>
<dbReference type="FunFam" id="3.40.50.300:FF:000011">
    <property type="entry name" value="Putative ABC transporter ATP-binding component"/>
    <property type="match status" value="1"/>
</dbReference>
<dbReference type="PROSITE" id="PS00211">
    <property type="entry name" value="ABC_TRANSPORTER_1"/>
    <property type="match status" value="1"/>
</dbReference>
<accession>A0A2U1B7C0</accession>
<dbReference type="InterPro" id="IPR050611">
    <property type="entry name" value="ABCF"/>
</dbReference>
<dbReference type="SUPFAM" id="SSF52540">
    <property type="entry name" value="P-loop containing nucleoside triphosphate hydrolases"/>
    <property type="match status" value="2"/>
</dbReference>
<dbReference type="RefSeq" id="WP_116883211.1">
    <property type="nucleotide sequence ID" value="NZ_CABMMC010000110.1"/>
</dbReference>
<dbReference type="AlphaFoldDB" id="A0A2U1B7C0"/>
<dbReference type="CDD" id="cd03221">
    <property type="entry name" value="ABCF_EF-3"/>
    <property type="match status" value="2"/>
</dbReference>
<evidence type="ECO:0000313" key="6">
    <source>
        <dbReference type="EMBL" id="PVY44579.1"/>
    </source>
</evidence>
<dbReference type="InterPro" id="IPR032781">
    <property type="entry name" value="ABC_tran_Xtn"/>
</dbReference>
<evidence type="ECO:0000256" key="4">
    <source>
        <dbReference type="SAM" id="Coils"/>
    </source>
</evidence>
<dbReference type="InterPro" id="IPR017871">
    <property type="entry name" value="ABC_transporter-like_CS"/>
</dbReference>
<dbReference type="Pfam" id="PF12848">
    <property type="entry name" value="ABC_tran_Xtn"/>
    <property type="match status" value="1"/>
</dbReference>
<gene>
    <name evidence="6" type="ORF">C8D82_10697</name>
</gene>
<dbReference type="PANTHER" id="PTHR19211">
    <property type="entry name" value="ATP-BINDING TRANSPORT PROTEIN-RELATED"/>
    <property type="match status" value="1"/>
</dbReference>
<dbReference type="InterPro" id="IPR037118">
    <property type="entry name" value="Val-tRNA_synth_C_sf"/>
</dbReference>
<dbReference type="SMART" id="SM00382">
    <property type="entry name" value="AAA"/>
    <property type="match status" value="2"/>
</dbReference>
<dbReference type="OrthoDB" id="9801441at2"/>
<proteinExistence type="predicted"/>